<keyword evidence="2" id="KW-0677">Repeat</keyword>
<feature type="repeat" description="PPR" evidence="3">
    <location>
        <begin position="140"/>
        <end position="174"/>
    </location>
</feature>
<evidence type="ECO:0000313" key="7">
    <source>
        <dbReference type="Proteomes" id="UP001190700"/>
    </source>
</evidence>
<reference evidence="6 7" key="1">
    <citation type="journal article" date="2015" name="Genome Biol. Evol.">
        <title>Comparative Genomics of a Bacterivorous Green Alga Reveals Evolutionary Causalities and Consequences of Phago-Mixotrophic Mode of Nutrition.</title>
        <authorList>
            <person name="Burns J.A."/>
            <person name="Paasch A."/>
            <person name="Narechania A."/>
            <person name="Kim E."/>
        </authorList>
    </citation>
    <scope>NUCLEOTIDE SEQUENCE [LARGE SCALE GENOMIC DNA]</scope>
    <source>
        <strain evidence="6 7">PLY_AMNH</strain>
    </source>
</reference>
<organism evidence="6 7">
    <name type="scientific">Cymbomonas tetramitiformis</name>
    <dbReference type="NCBI Taxonomy" id="36881"/>
    <lineage>
        <taxon>Eukaryota</taxon>
        <taxon>Viridiplantae</taxon>
        <taxon>Chlorophyta</taxon>
        <taxon>Pyramimonadophyceae</taxon>
        <taxon>Pyramimonadales</taxon>
        <taxon>Pyramimonadaceae</taxon>
        <taxon>Cymbomonas</taxon>
    </lineage>
</organism>
<comment type="similarity">
    <text evidence="1">Belongs to the PPR family. P subfamily.</text>
</comment>
<dbReference type="Pfam" id="PF17177">
    <property type="entry name" value="PPR_long"/>
    <property type="match status" value="1"/>
</dbReference>
<gene>
    <name evidence="6" type="ORF">CYMTET_46000</name>
</gene>
<evidence type="ECO:0000256" key="2">
    <source>
        <dbReference type="ARBA" id="ARBA00022737"/>
    </source>
</evidence>
<keyword evidence="7" id="KW-1185">Reference proteome</keyword>
<accession>A0AAE0BYV8</accession>
<dbReference type="InterPro" id="IPR002885">
    <property type="entry name" value="PPR_rpt"/>
</dbReference>
<sequence>MQADASGSDAPVSDSKDEIVKVVRMNSGKGNVGNRRAPKRRNRGTKKSKHPPNISLNLEDFTKDFDQMSDPRLLKRINGAIQNTKSLPIALKLVEDMSAASIPPNEQTYVSLILVCRKQRQAERALVVYEAMKAAGVQPSLKTYNLLLRCACQARRQEDALRIQAEMKEAGVKLNANTHTVLIEPPHLGTLAPTATAYAHRVLLPLLM</sequence>
<dbReference type="EMBL" id="LGRX02031915">
    <property type="protein sequence ID" value="KAK3244385.1"/>
    <property type="molecule type" value="Genomic_DNA"/>
</dbReference>
<evidence type="ECO:0000313" key="6">
    <source>
        <dbReference type="EMBL" id="KAK3244385.1"/>
    </source>
</evidence>
<evidence type="ECO:0000259" key="5">
    <source>
        <dbReference type="Pfam" id="PF17177"/>
    </source>
</evidence>
<dbReference type="PANTHER" id="PTHR47447:SF28">
    <property type="entry name" value="PENTACOTRIPEPTIDE-REPEAT REGION OF PRORP DOMAIN-CONTAINING PROTEIN"/>
    <property type="match status" value="1"/>
</dbReference>
<comment type="caution">
    <text evidence="6">The sequence shown here is derived from an EMBL/GenBank/DDBJ whole genome shotgun (WGS) entry which is preliminary data.</text>
</comment>
<evidence type="ECO:0000256" key="3">
    <source>
        <dbReference type="PROSITE-ProRule" id="PRU00708"/>
    </source>
</evidence>
<dbReference type="AlphaFoldDB" id="A0AAE0BYV8"/>
<dbReference type="NCBIfam" id="TIGR00756">
    <property type="entry name" value="PPR"/>
    <property type="match status" value="2"/>
</dbReference>
<dbReference type="PROSITE" id="PS51375">
    <property type="entry name" value="PPR"/>
    <property type="match status" value="2"/>
</dbReference>
<feature type="domain" description="PROP1-like PPR" evidence="5">
    <location>
        <begin position="85"/>
        <end position="183"/>
    </location>
</feature>
<dbReference type="Proteomes" id="UP001190700">
    <property type="component" value="Unassembled WGS sequence"/>
</dbReference>
<dbReference type="Gene3D" id="1.25.40.10">
    <property type="entry name" value="Tetratricopeptide repeat domain"/>
    <property type="match status" value="1"/>
</dbReference>
<evidence type="ECO:0000256" key="1">
    <source>
        <dbReference type="ARBA" id="ARBA00007626"/>
    </source>
</evidence>
<dbReference type="PANTHER" id="PTHR47447">
    <property type="entry name" value="OS03G0856100 PROTEIN"/>
    <property type="match status" value="1"/>
</dbReference>
<dbReference type="InterPro" id="IPR011990">
    <property type="entry name" value="TPR-like_helical_dom_sf"/>
</dbReference>
<feature type="repeat" description="PPR" evidence="3">
    <location>
        <begin position="105"/>
        <end position="139"/>
    </location>
</feature>
<proteinExistence type="inferred from homology"/>
<feature type="compositionally biased region" description="Basic residues" evidence="4">
    <location>
        <begin position="36"/>
        <end position="50"/>
    </location>
</feature>
<evidence type="ECO:0000256" key="4">
    <source>
        <dbReference type="SAM" id="MobiDB-lite"/>
    </source>
</evidence>
<protein>
    <recommendedName>
        <fullName evidence="5">PROP1-like PPR domain-containing protein</fullName>
    </recommendedName>
</protein>
<dbReference type="InterPro" id="IPR033443">
    <property type="entry name" value="PROP1-like_PPR_dom"/>
</dbReference>
<feature type="region of interest" description="Disordered" evidence="4">
    <location>
        <begin position="1"/>
        <end position="55"/>
    </location>
</feature>
<name>A0AAE0BYV8_9CHLO</name>